<dbReference type="EMBL" id="JARKIB010000077">
    <property type="protein sequence ID" value="KAJ7747323.1"/>
    <property type="molecule type" value="Genomic_DNA"/>
</dbReference>
<dbReference type="Proteomes" id="UP001215598">
    <property type="component" value="Unassembled WGS sequence"/>
</dbReference>
<comment type="caution">
    <text evidence="2">The sequence shown here is derived from an EMBL/GenBank/DDBJ whole genome shotgun (WGS) entry which is preliminary data.</text>
</comment>
<protein>
    <submittedName>
        <fullName evidence="2">Uncharacterized protein</fullName>
    </submittedName>
</protein>
<organism evidence="2 3">
    <name type="scientific">Mycena metata</name>
    <dbReference type="NCBI Taxonomy" id="1033252"/>
    <lineage>
        <taxon>Eukaryota</taxon>
        <taxon>Fungi</taxon>
        <taxon>Dikarya</taxon>
        <taxon>Basidiomycota</taxon>
        <taxon>Agaricomycotina</taxon>
        <taxon>Agaricomycetes</taxon>
        <taxon>Agaricomycetidae</taxon>
        <taxon>Agaricales</taxon>
        <taxon>Marasmiineae</taxon>
        <taxon>Mycenaceae</taxon>
        <taxon>Mycena</taxon>
    </lineage>
</organism>
<evidence type="ECO:0000313" key="3">
    <source>
        <dbReference type="Proteomes" id="UP001215598"/>
    </source>
</evidence>
<evidence type="ECO:0000256" key="1">
    <source>
        <dbReference type="SAM" id="MobiDB-lite"/>
    </source>
</evidence>
<reference evidence="2" key="1">
    <citation type="submission" date="2023-03" db="EMBL/GenBank/DDBJ databases">
        <title>Massive genome expansion in bonnet fungi (Mycena s.s.) driven by repeated elements and novel gene families across ecological guilds.</title>
        <authorList>
            <consortium name="Lawrence Berkeley National Laboratory"/>
            <person name="Harder C.B."/>
            <person name="Miyauchi S."/>
            <person name="Viragh M."/>
            <person name="Kuo A."/>
            <person name="Thoen E."/>
            <person name="Andreopoulos B."/>
            <person name="Lu D."/>
            <person name="Skrede I."/>
            <person name="Drula E."/>
            <person name="Henrissat B."/>
            <person name="Morin E."/>
            <person name="Kohler A."/>
            <person name="Barry K."/>
            <person name="LaButti K."/>
            <person name="Morin E."/>
            <person name="Salamov A."/>
            <person name="Lipzen A."/>
            <person name="Mereny Z."/>
            <person name="Hegedus B."/>
            <person name="Baldrian P."/>
            <person name="Stursova M."/>
            <person name="Weitz H."/>
            <person name="Taylor A."/>
            <person name="Grigoriev I.V."/>
            <person name="Nagy L.G."/>
            <person name="Martin F."/>
            <person name="Kauserud H."/>
        </authorList>
    </citation>
    <scope>NUCLEOTIDE SEQUENCE</scope>
    <source>
        <strain evidence="2">CBHHK182m</strain>
    </source>
</reference>
<accession>A0AAD7N5F8</accession>
<keyword evidence="3" id="KW-1185">Reference proteome</keyword>
<proteinExistence type="predicted"/>
<evidence type="ECO:0000313" key="2">
    <source>
        <dbReference type="EMBL" id="KAJ7747323.1"/>
    </source>
</evidence>
<gene>
    <name evidence="2" type="ORF">B0H16DRAFT_1726094</name>
</gene>
<feature type="region of interest" description="Disordered" evidence="1">
    <location>
        <begin position="1"/>
        <end position="20"/>
    </location>
</feature>
<name>A0AAD7N5F8_9AGAR</name>
<sequence>MASESPKCAGLFPNRGPSTDQRNLAQSLNLALANQFSLFDEAQPHIDVSHVPTGHGRRSLGLSLTRVPLAILIDSISTPPAALRATTLATLGMRGGWDGRLEAERAKGTRGDEGGSISARAIRGGAHLTLSYLNSLPHAHSSTRLPQPLTLGRDDKQQQARYVIRLRSDVRARAAPSPSIIKYGYEGIMYSTMQTSTGQENHSVLA</sequence>
<dbReference type="AlphaFoldDB" id="A0AAD7N5F8"/>